<gene>
    <name evidence="1" type="ORF">EZS28_047605</name>
</gene>
<organism evidence="1 2">
    <name type="scientific">Streblomastix strix</name>
    <dbReference type="NCBI Taxonomy" id="222440"/>
    <lineage>
        <taxon>Eukaryota</taxon>
        <taxon>Metamonada</taxon>
        <taxon>Preaxostyla</taxon>
        <taxon>Oxymonadida</taxon>
        <taxon>Streblomastigidae</taxon>
        <taxon>Streblomastix</taxon>
    </lineage>
</organism>
<dbReference type="Proteomes" id="UP000324800">
    <property type="component" value="Unassembled WGS sequence"/>
</dbReference>
<reference evidence="1 2" key="1">
    <citation type="submission" date="2019-03" db="EMBL/GenBank/DDBJ databases">
        <title>Single cell metagenomics reveals metabolic interactions within the superorganism composed of flagellate Streblomastix strix and complex community of Bacteroidetes bacteria on its surface.</title>
        <authorList>
            <person name="Treitli S.C."/>
            <person name="Kolisko M."/>
            <person name="Husnik F."/>
            <person name="Keeling P."/>
            <person name="Hampl V."/>
        </authorList>
    </citation>
    <scope>NUCLEOTIDE SEQUENCE [LARGE SCALE GENOMIC DNA]</scope>
    <source>
        <strain evidence="1">ST1C</strain>
    </source>
</reference>
<evidence type="ECO:0000313" key="1">
    <source>
        <dbReference type="EMBL" id="KAA6356868.1"/>
    </source>
</evidence>
<protein>
    <recommendedName>
        <fullName evidence="3">Right handed beta helix domain-containing protein</fullName>
    </recommendedName>
</protein>
<evidence type="ECO:0000313" key="2">
    <source>
        <dbReference type="Proteomes" id="UP000324800"/>
    </source>
</evidence>
<dbReference type="OrthoDB" id="10689484at2759"/>
<evidence type="ECO:0008006" key="3">
    <source>
        <dbReference type="Google" id="ProtNLM"/>
    </source>
</evidence>
<comment type="caution">
    <text evidence="1">The sequence shown here is derived from an EMBL/GenBank/DDBJ whole genome shotgun (WGS) entry which is preliminary data.</text>
</comment>
<accession>A0A5J4TF80</accession>
<name>A0A5J4TF80_9EUKA</name>
<proteinExistence type="predicted"/>
<dbReference type="AlphaFoldDB" id="A0A5J4TF80"/>
<dbReference type="EMBL" id="SNRW01032282">
    <property type="protein sequence ID" value="KAA6356868.1"/>
    <property type="molecule type" value="Genomic_DNA"/>
</dbReference>
<sequence>MCNGTRNEVLITGQLEFEKCTSQRGGGMYVLCHAYAIIVVNQLSFKDCSSSGQGGGLYNCESQLGGGCFLEFWYNDYTSFITNDLVLFDNCTSEKGGGIYSKFYSLGSMLSNNYSFNDCTALFGGGIFLEIDNGTFKIEDTTFNCCICTQPGNGGGISLIHKPSSIISITNSSFINCKTISNSLDQRYGWGGAIFIQTSVTASNLNELNFLMKNLIFSGCSAINSIGNNIHIQSFDTYATGEAIESQNLVTVNGTINLYYNNSYQQDYMGIDESKIRIMLMGIRDQTNRTVERLVNLAQ</sequence>